<reference evidence="3 4" key="1">
    <citation type="submission" date="2018-08" db="EMBL/GenBank/DDBJ databases">
        <title>Genome sequencing of X. nasturtii WHRI 8984.</title>
        <authorList>
            <person name="Studholme D.J."/>
            <person name="Mchugh J."/>
            <person name="Vicente J."/>
        </authorList>
    </citation>
    <scope>NUCLEOTIDE SEQUENCE [LARGE SCALE GENOMIC DNA]</scope>
    <source>
        <strain evidence="3 4">WHRI 8984</strain>
    </source>
</reference>
<dbReference type="EMBL" id="QUZM01000068">
    <property type="protein sequence ID" value="RFF36892.1"/>
    <property type="molecule type" value="Genomic_DNA"/>
</dbReference>
<feature type="coiled-coil region" evidence="1">
    <location>
        <begin position="46"/>
        <end position="80"/>
    </location>
</feature>
<feature type="signal peptide" evidence="2">
    <location>
        <begin position="1"/>
        <end position="32"/>
    </location>
</feature>
<feature type="chain" id="PRO_5017534753" evidence="2">
    <location>
        <begin position="33"/>
        <end position="253"/>
    </location>
</feature>
<proteinExistence type="predicted"/>
<accession>A0A3E1KE81</accession>
<keyword evidence="1" id="KW-0175">Coiled coil</keyword>
<evidence type="ECO:0000256" key="1">
    <source>
        <dbReference type="SAM" id="Coils"/>
    </source>
</evidence>
<organism evidence="3 4">
    <name type="scientific">Xanthomonas nasturtii</name>
    <dbReference type="NCBI Taxonomy" id="1843581"/>
    <lineage>
        <taxon>Bacteria</taxon>
        <taxon>Pseudomonadati</taxon>
        <taxon>Pseudomonadota</taxon>
        <taxon>Gammaproteobacteria</taxon>
        <taxon>Lysobacterales</taxon>
        <taxon>Lysobacteraceae</taxon>
        <taxon>Xanthomonas</taxon>
    </lineage>
</organism>
<comment type="caution">
    <text evidence="3">The sequence shown here is derived from an EMBL/GenBank/DDBJ whole genome shotgun (WGS) entry which is preliminary data.</text>
</comment>
<dbReference type="AlphaFoldDB" id="A0A3E1KE81"/>
<name>A0A3E1KE81_9XANT</name>
<keyword evidence="2" id="KW-0732">Signal</keyword>
<protein>
    <submittedName>
        <fullName evidence="3">Uncharacterized protein</fullName>
    </submittedName>
</protein>
<dbReference type="GeneID" id="97212847"/>
<dbReference type="Proteomes" id="UP000259570">
    <property type="component" value="Unassembled WGS sequence"/>
</dbReference>
<evidence type="ECO:0000313" key="4">
    <source>
        <dbReference type="Proteomes" id="UP000259570"/>
    </source>
</evidence>
<evidence type="ECO:0000256" key="2">
    <source>
        <dbReference type="SAM" id="SignalP"/>
    </source>
</evidence>
<sequence length="253" mass="28458">MTARPRRLRHPISCLAAGLLLTIGLCAGPANAQVVIVNPSGETKDIAEYAEQAKRWTDTAKQYQQQLQHYQQQLIKWQRLQFNEPGLENKFVTRKLNHGLDAYCPGASGIAGLLEKMMPISLDSLTGNNLQKTQNEICKQIVVAQNSQYNEAILMIQRLVERSRDFERVQRQRDKVGDKEGALAANDNEIRRYAARNAMELTHWEARMKAYDIYIAGLKDDQSLLAKRALEGDKSDILGQVIQAAALKIALSK</sequence>
<gene>
    <name evidence="3" type="ORF">DZD52_19670</name>
</gene>
<evidence type="ECO:0000313" key="3">
    <source>
        <dbReference type="EMBL" id="RFF36892.1"/>
    </source>
</evidence>
<dbReference type="RefSeq" id="WP_116906840.1">
    <property type="nucleotide sequence ID" value="NZ_CP142084.2"/>
</dbReference>
<dbReference type="OrthoDB" id="6000256at2"/>